<evidence type="ECO:0000313" key="2">
    <source>
        <dbReference type="EMBL" id="QDS68645.1"/>
    </source>
</evidence>
<protein>
    <recommendedName>
        <fullName evidence="4">F-box domain-containing protein</fullName>
    </recommendedName>
</protein>
<dbReference type="OrthoDB" id="10638719at2759"/>
<proteinExistence type="predicted"/>
<evidence type="ECO:0000313" key="3">
    <source>
        <dbReference type="Proteomes" id="UP000316270"/>
    </source>
</evidence>
<dbReference type="AlphaFoldDB" id="A0A517KZ39"/>
<sequence>MERPKKRLKVKADDTKDSLPHDSAPTLQSIPTEMRLEIFKYLLPHDRKIAFRKDWFSATPGRDLRMLMLTSKSISVEAIELFFQNVVIHFRLSHPAMNCFYRDEFCTLHGLHQRWRSCAKPRCRPRNSKDLKNMIDYKSFLGYLKHVRHLDITIESVSLFETSRLNIWAYGDAPYFDDVDYLVRAMNTCSFIKKVSLQIVTDEEYLERVNSNEDSTRLQSLLSPFQALRGVELEVQFLCREWVTYDESTRIPLDGPKEAHFVEYVKKLMIETSRPREDI</sequence>
<dbReference type="EMBL" id="CP042186">
    <property type="protein sequence ID" value="QDS68645.1"/>
    <property type="molecule type" value="Genomic_DNA"/>
</dbReference>
<gene>
    <name evidence="2" type="ORF">FKW77_001775</name>
</gene>
<dbReference type="Proteomes" id="UP000316270">
    <property type="component" value="Chromosome 2"/>
</dbReference>
<organism evidence="2 3">
    <name type="scientific">Venturia effusa</name>
    <dbReference type="NCBI Taxonomy" id="50376"/>
    <lineage>
        <taxon>Eukaryota</taxon>
        <taxon>Fungi</taxon>
        <taxon>Dikarya</taxon>
        <taxon>Ascomycota</taxon>
        <taxon>Pezizomycotina</taxon>
        <taxon>Dothideomycetes</taxon>
        <taxon>Pleosporomycetidae</taxon>
        <taxon>Venturiales</taxon>
        <taxon>Venturiaceae</taxon>
        <taxon>Venturia</taxon>
    </lineage>
</organism>
<feature type="compositionally biased region" description="Basic and acidic residues" evidence="1">
    <location>
        <begin position="10"/>
        <end position="20"/>
    </location>
</feature>
<evidence type="ECO:0008006" key="4">
    <source>
        <dbReference type="Google" id="ProtNLM"/>
    </source>
</evidence>
<feature type="region of interest" description="Disordered" evidence="1">
    <location>
        <begin position="1"/>
        <end position="26"/>
    </location>
</feature>
<name>A0A517KZ39_9PEZI</name>
<reference evidence="2 3" key="1">
    <citation type="submission" date="2019-07" db="EMBL/GenBank/DDBJ databases">
        <title>Finished genome of Venturia effusa.</title>
        <authorList>
            <person name="Young C.A."/>
            <person name="Cox M.P."/>
            <person name="Ganley A.R.D."/>
            <person name="David W.J."/>
        </authorList>
    </citation>
    <scope>NUCLEOTIDE SEQUENCE [LARGE SCALE GENOMIC DNA]</scope>
    <source>
        <strain evidence="3">albino</strain>
    </source>
</reference>
<evidence type="ECO:0000256" key="1">
    <source>
        <dbReference type="SAM" id="MobiDB-lite"/>
    </source>
</evidence>
<accession>A0A517KZ39</accession>
<keyword evidence="3" id="KW-1185">Reference proteome</keyword>